<reference evidence="3" key="1">
    <citation type="journal article" date="2019" name="Int. J. Syst. Evol. Microbiol.">
        <title>The Global Catalogue of Microorganisms (GCM) 10K type strain sequencing project: providing services to taxonomists for standard genome sequencing and annotation.</title>
        <authorList>
            <consortium name="The Broad Institute Genomics Platform"/>
            <consortium name="The Broad Institute Genome Sequencing Center for Infectious Disease"/>
            <person name="Wu L."/>
            <person name="Ma J."/>
        </authorList>
    </citation>
    <scope>NUCLEOTIDE SEQUENCE [LARGE SCALE GENOMIC DNA]</scope>
    <source>
        <strain evidence="3">CCUG 56607</strain>
    </source>
</reference>
<keyword evidence="1" id="KW-1133">Transmembrane helix</keyword>
<evidence type="ECO:0008006" key="4">
    <source>
        <dbReference type="Google" id="ProtNLM"/>
    </source>
</evidence>
<proteinExistence type="predicted"/>
<organism evidence="2 3">
    <name type="scientific">Thalassobacillus hwangdonensis</name>
    <dbReference type="NCBI Taxonomy" id="546108"/>
    <lineage>
        <taxon>Bacteria</taxon>
        <taxon>Bacillati</taxon>
        <taxon>Bacillota</taxon>
        <taxon>Bacilli</taxon>
        <taxon>Bacillales</taxon>
        <taxon>Bacillaceae</taxon>
        <taxon>Thalassobacillus</taxon>
    </lineage>
</organism>
<accession>A0ABW3KZ49</accession>
<evidence type="ECO:0000313" key="2">
    <source>
        <dbReference type="EMBL" id="MFD1017588.1"/>
    </source>
</evidence>
<feature type="transmembrane region" description="Helical" evidence="1">
    <location>
        <begin position="29"/>
        <end position="49"/>
    </location>
</feature>
<comment type="caution">
    <text evidence="2">The sequence shown here is derived from an EMBL/GenBank/DDBJ whole genome shotgun (WGS) entry which is preliminary data.</text>
</comment>
<protein>
    <recommendedName>
        <fullName evidence="4">DUF3899 domain-containing protein</fullName>
    </recommendedName>
</protein>
<sequence length="106" mass="11489">MKKLLVVLITIVAETIALAIVSYITGWNLMDILFLGSIVIFGIVWLFYLSTHQSGNVMNAGIRGTTGFNGGEIKPFSFALTPVTIGMVVFIAGSLVVTLIHYASYF</sequence>
<evidence type="ECO:0000256" key="1">
    <source>
        <dbReference type="SAM" id="Phobius"/>
    </source>
</evidence>
<keyword evidence="1" id="KW-0812">Transmembrane</keyword>
<evidence type="ECO:0000313" key="3">
    <source>
        <dbReference type="Proteomes" id="UP001596990"/>
    </source>
</evidence>
<dbReference type="Proteomes" id="UP001596990">
    <property type="component" value="Unassembled WGS sequence"/>
</dbReference>
<keyword evidence="1" id="KW-0472">Membrane</keyword>
<dbReference type="EMBL" id="JBHTKL010000001">
    <property type="protein sequence ID" value="MFD1017588.1"/>
    <property type="molecule type" value="Genomic_DNA"/>
</dbReference>
<name>A0ABW3KZ49_9BACI</name>
<gene>
    <name evidence="2" type="ORF">ACFQ2J_00135</name>
</gene>
<keyword evidence="3" id="KW-1185">Reference proteome</keyword>
<feature type="transmembrane region" description="Helical" evidence="1">
    <location>
        <begin position="78"/>
        <end position="103"/>
    </location>
</feature>
<dbReference type="RefSeq" id="WP_386055425.1">
    <property type="nucleotide sequence ID" value="NZ_JBHTKL010000001.1"/>
</dbReference>